<evidence type="ECO:0000313" key="1">
    <source>
        <dbReference type="EMBL" id="CEK79458.1"/>
    </source>
</evidence>
<organism evidence="1">
    <name type="scientific">Arion vulgaris</name>
    <dbReference type="NCBI Taxonomy" id="1028688"/>
    <lineage>
        <taxon>Eukaryota</taxon>
        <taxon>Metazoa</taxon>
        <taxon>Spiralia</taxon>
        <taxon>Lophotrochozoa</taxon>
        <taxon>Mollusca</taxon>
        <taxon>Gastropoda</taxon>
        <taxon>Heterobranchia</taxon>
        <taxon>Euthyneura</taxon>
        <taxon>Panpulmonata</taxon>
        <taxon>Eupulmonata</taxon>
        <taxon>Stylommatophora</taxon>
        <taxon>Helicina</taxon>
        <taxon>Arionoidea</taxon>
        <taxon>Arionidae</taxon>
        <taxon>Arion</taxon>
    </lineage>
</organism>
<protein>
    <submittedName>
        <fullName evidence="1">Uncharacterized protein</fullName>
    </submittedName>
</protein>
<accession>A0A0B7AFE0</accession>
<reference evidence="1" key="1">
    <citation type="submission" date="2014-12" db="EMBL/GenBank/DDBJ databases">
        <title>Insight into the proteome of Arion vulgaris.</title>
        <authorList>
            <person name="Aradska J."/>
            <person name="Bulat T."/>
            <person name="Smidak R."/>
            <person name="Sarate P."/>
            <person name="Gangsoo J."/>
            <person name="Sialana F."/>
            <person name="Bilban M."/>
            <person name="Lubec G."/>
        </authorList>
    </citation>
    <scope>NUCLEOTIDE SEQUENCE</scope>
    <source>
        <tissue evidence="1">Skin</tissue>
    </source>
</reference>
<name>A0A0B7AFE0_9EUPU</name>
<dbReference type="EMBL" id="HACG01032593">
    <property type="protein sequence ID" value="CEK79458.1"/>
    <property type="molecule type" value="Transcribed_RNA"/>
</dbReference>
<gene>
    <name evidence="1" type="primary">ORF115583</name>
</gene>
<dbReference type="AlphaFoldDB" id="A0A0B7AFE0"/>
<sequence>MEGGIPSKRRRGRPRTRWIEDVTDGLRMTTAGVEHLSYERDKFRRTVRGTKFYSGQAIW</sequence>
<proteinExistence type="predicted"/>